<proteinExistence type="predicted"/>
<organism evidence="1 2">
    <name type="scientific">Kosmotoga olearia (strain ATCC BAA-1733 / DSM 21960 / TBF 19.5.1)</name>
    <dbReference type="NCBI Taxonomy" id="521045"/>
    <lineage>
        <taxon>Bacteria</taxon>
        <taxon>Thermotogati</taxon>
        <taxon>Thermotogota</taxon>
        <taxon>Thermotogae</taxon>
        <taxon>Kosmotogales</taxon>
        <taxon>Kosmotogaceae</taxon>
        <taxon>Kosmotoga</taxon>
    </lineage>
</organism>
<dbReference type="HOGENOM" id="CLU_101347_0_0_0"/>
<dbReference type="Gene3D" id="3.90.1140.10">
    <property type="entry name" value="Cyclic phosphodiesterase"/>
    <property type="match status" value="1"/>
</dbReference>
<keyword evidence="2" id="KW-1185">Reference proteome</keyword>
<dbReference type="EMBL" id="CP001634">
    <property type="protein sequence ID" value="ACR79921.1"/>
    <property type="molecule type" value="Genomic_DNA"/>
</dbReference>
<accession>C5CJ05</accession>
<evidence type="ECO:0000313" key="2">
    <source>
        <dbReference type="Proteomes" id="UP000002382"/>
    </source>
</evidence>
<reference evidence="1 2" key="1">
    <citation type="submission" date="2009-06" db="EMBL/GenBank/DDBJ databases">
        <title>Complete sequence of Thermotogales bacterium TBF 19.5.1.</title>
        <authorList>
            <consortium name="US DOE Joint Genome Institute"/>
            <person name="Lucas S."/>
            <person name="Copeland A."/>
            <person name="Lapidus A."/>
            <person name="Glavina del Rio T."/>
            <person name="Tice H."/>
            <person name="Bruce D."/>
            <person name="Goodwin L."/>
            <person name="Pitluck S."/>
            <person name="Chertkov O."/>
            <person name="Brettin T."/>
            <person name="Detter J.C."/>
            <person name="Han C."/>
            <person name="Schmutz J."/>
            <person name="Larimer F."/>
            <person name="Land M."/>
            <person name="Hauser L."/>
            <person name="Kyrpides N."/>
            <person name="Ovchinnikova G."/>
            <person name="Noll K."/>
        </authorList>
    </citation>
    <scope>NUCLEOTIDE SEQUENCE [LARGE SCALE GENOMIC DNA]</scope>
    <source>
        <strain evidence="2">ATCC BAA-1733 / DSM 21960 / TBF 19.5.1</strain>
    </source>
</reference>
<evidence type="ECO:0000313" key="1">
    <source>
        <dbReference type="EMBL" id="ACR79921.1"/>
    </source>
</evidence>
<sequence length="243" mass="28224">MDYSDYLKYLEGEKNSSLRFLQEQTHWPIIPDLTKKVTKSGTYRPFRGDTLIFPVKEREAFVEIQRKLYRDVGESLAAPLDPEYFHITLHDLNNEIDIHNKNKLSELMSRSGNDVKRLFKKLATYFKKYPDQEKIKLKAIGFIGPPIGIAVLFAPSGERDFKLLLNLFNTFQSIVNLVDPLKPHLSLGYFLPEEPTKEIKLQISKALSTTPKIELELDIAELEYSEFTDMNHYTTKFKLKDFG</sequence>
<dbReference type="Proteomes" id="UP000002382">
    <property type="component" value="Chromosome"/>
</dbReference>
<reference evidence="1 2" key="2">
    <citation type="journal article" date="2011" name="J. Bacteriol.">
        <title>Genome Sequence of Kosmotoga olearia Strain TBF 19.5.1, a Thermophilic Bacterium with a Wide Growth Temperature Range, Isolated from the Troll B Oil Platform in the North Sea.</title>
        <authorList>
            <person name="Swithers K.S."/>
            <person name="Dipippo J.L."/>
            <person name="Bruce D.C."/>
            <person name="Detter C."/>
            <person name="Tapia R."/>
            <person name="Han S."/>
            <person name="Goodwin L.A."/>
            <person name="Han J."/>
            <person name="Woyke T."/>
            <person name="Pitluck S."/>
            <person name="Pennacchio L."/>
            <person name="Nolan M."/>
            <person name="Mikhailova N."/>
            <person name="Land M.L."/>
            <person name="Nesbo C.L."/>
            <person name="Gogarten J.P."/>
            <person name="Noll K.M."/>
        </authorList>
    </citation>
    <scope>NUCLEOTIDE SEQUENCE [LARGE SCALE GENOMIC DNA]</scope>
    <source>
        <strain evidence="2">ATCC BAA-1733 / DSM 21960 / TBF 19.5.1</strain>
    </source>
</reference>
<dbReference type="eggNOG" id="COG5255">
    <property type="taxonomic scope" value="Bacteria"/>
</dbReference>
<dbReference type="AlphaFoldDB" id="C5CJ05"/>
<dbReference type="InterPro" id="IPR009097">
    <property type="entry name" value="Cyclic_Pdiesterase"/>
</dbReference>
<dbReference type="STRING" id="521045.Kole_1224"/>
<name>C5CJ05_KOSOT</name>
<gene>
    <name evidence="1" type="ordered locus">Kole_1224</name>
</gene>
<protein>
    <recommendedName>
        <fullName evidence="3">2'-5' RNA ligase</fullName>
    </recommendedName>
</protein>
<evidence type="ECO:0008006" key="3">
    <source>
        <dbReference type="Google" id="ProtNLM"/>
    </source>
</evidence>
<dbReference type="SUPFAM" id="SSF55144">
    <property type="entry name" value="LigT-like"/>
    <property type="match status" value="1"/>
</dbReference>
<dbReference type="KEGG" id="kol:Kole_1224"/>